<reference evidence="16 17" key="1">
    <citation type="submission" date="2019-09" db="EMBL/GenBank/DDBJ databases">
        <title>Bird 10,000 Genomes (B10K) Project - Family phase.</title>
        <authorList>
            <person name="Zhang G."/>
        </authorList>
    </citation>
    <scope>NUCLEOTIDE SEQUENCE [LARGE SCALE GENOMIC DNA]</scope>
    <source>
        <strain evidence="16">B10K-DU-001-77</strain>
        <tissue evidence="16">Muscle</tissue>
    </source>
</reference>
<dbReference type="EMBL" id="VWYM01016853">
    <property type="protein sequence ID" value="NXR24237.1"/>
    <property type="molecule type" value="Genomic_DNA"/>
</dbReference>
<evidence type="ECO:0000256" key="9">
    <source>
        <dbReference type="ARBA" id="ARBA00023139"/>
    </source>
</evidence>
<keyword evidence="11" id="KW-0325">Glycoprotein</keyword>
<evidence type="ECO:0000256" key="14">
    <source>
        <dbReference type="SAM" id="SignalP"/>
    </source>
</evidence>
<dbReference type="SMART" id="SM00406">
    <property type="entry name" value="IGv"/>
    <property type="match status" value="1"/>
</dbReference>
<dbReference type="SUPFAM" id="SSF48726">
    <property type="entry name" value="Immunoglobulin"/>
    <property type="match status" value="1"/>
</dbReference>
<proteinExistence type="predicted"/>
<feature type="non-terminal residue" evidence="16">
    <location>
        <position position="1"/>
    </location>
</feature>
<evidence type="ECO:0000259" key="15">
    <source>
        <dbReference type="SMART" id="SM00406"/>
    </source>
</evidence>
<name>A0A7L2JME6_CINMU</name>
<evidence type="ECO:0000256" key="11">
    <source>
        <dbReference type="ARBA" id="ARBA00023180"/>
    </source>
</evidence>
<keyword evidence="12" id="KW-0449">Lipoprotein</keyword>
<feature type="domain" description="Immunoglobulin V-set" evidence="15">
    <location>
        <begin position="51"/>
        <end position="126"/>
    </location>
</feature>
<keyword evidence="17" id="KW-1185">Reference proteome</keyword>
<feature type="chain" id="PRO_5029766810" evidence="14">
    <location>
        <begin position="22"/>
        <end position="142"/>
    </location>
</feature>
<evidence type="ECO:0000256" key="2">
    <source>
        <dbReference type="ARBA" id="ARBA00022475"/>
    </source>
</evidence>
<evidence type="ECO:0000256" key="1">
    <source>
        <dbReference type="ARBA" id="ARBA00004251"/>
    </source>
</evidence>
<evidence type="ECO:0000313" key="16">
    <source>
        <dbReference type="EMBL" id="NXR24237.1"/>
    </source>
</evidence>
<protein>
    <submittedName>
        <fullName evidence="16">CD8A protein</fullName>
    </submittedName>
</protein>
<evidence type="ECO:0000256" key="3">
    <source>
        <dbReference type="ARBA" id="ARBA00022692"/>
    </source>
</evidence>
<evidence type="ECO:0000256" key="7">
    <source>
        <dbReference type="ARBA" id="ARBA00023130"/>
    </source>
</evidence>
<dbReference type="InterPro" id="IPR013783">
    <property type="entry name" value="Ig-like_fold"/>
</dbReference>
<dbReference type="Gene3D" id="2.60.40.10">
    <property type="entry name" value="Immunoglobulins"/>
    <property type="match status" value="1"/>
</dbReference>
<dbReference type="OrthoDB" id="9906515at2759"/>
<dbReference type="Proteomes" id="UP000590623">
    <property type="component" value="Unassembled WGS sequence"/>
</dbReference>
<evidence type="ECO:0000256" key="4">
    <source>
        <dbReference type="ARBA" id="ARBA00022729"/>
    </source>
</evidence>
<keyword evidence="6" id="KW-1133">Transmembrane helix</keyword>
<dbReference type="GO" id="GO:0009897">
    <property type="term" value="C:external side of plasma membrane"/>
    <property type="evidence" value="ECO:0007669"/>
    <property type="project" value="TreeGrafter"/>
</dbReference>
<keyword evidence="5" id="KW-0391">Immunity</keyword>
<organism evidence="16 17">
    <name type="scientific">Cinclus mexicanus</name>
    <name type="common">American dipper</name>
    <dbReference type="NCBI Taxonomy" id="161649"/>
    <lineage>
        <taxon>Eukaryota</taxon>
        <taxon>Metazoa</taxon>
        <taxon>Chordata</taxon>
        <taxon>Craniata</taxon>
        <taxon>Vertebrata</taxon>
        <taxon>Euteleostomi</taxon>
        <taxon>Archelosauria</taxon>
        <taxon>Archosauria</taxon>
        <taxon>Dinosauria</taxon>
        <taxon>Saurischia</taxon>
        <taxon>Theropoda</taxon>
        <taxon>Coelurosauria</taxon>
        <taxon>Aves</taxon>
        <taxon>Neognathae</taxon>
        <taxon>Neoaves</taxon>
        <taxon>Telluraves</taxon>
        <taxon>Australaves</taxon>
        <taxon>Passeriformes</taxon>
        <taxon>Cinclidae</taxon>
        <taxon>Cinclus</taxon>
    </lineage>
</organism>
<evidence type="ECO:0000256" key="5">
    <source>
        <dbReference type="ARBA" id="ARBA00022859"/>
    </source>
</evidence>
<keyword evidence="13" id="KW-0393">Immunoglobulin domain</keyword>
<sequence>MDTSAALLLLLTLEFCEYRHGGVQPLHFSQQRASGGVRSPRDITQLQVGQRLELECQTHKNSGAFWIRQDKRGTLHFIVFINSVSRTTFGNQGTATRFETSKHNTVYNLVVKSFTPQDEGNYFCVVNYNQKLYFSPIQPASL</sequence>
<comment type="subcellular location">
    <subcellularLocation>
        <location evidence="1">Cell membrane</location>
        <topology evidence="1">Single-pass type I membrane protein</topology>
    </subcellularLocation>
</comment>
<dbReference type="GO" id="GO:0007166">
    <property type="term" value="P:cell surface receptor signaling pathway"/>
    <property type="evidence" value="ECO:0007669"/>
    <property type="project" value="TreeGrafter"/>
</dbReference>
<keyword evidence="4 14" id="KW-0732">Signal</keyword>
<dbReference type="PANTHER" id="PTHR10441:SF2">
    <property type="entry name" value="T-CELL SURFACE GLYCOPROTEIN CD8 ALPHA CHAIN"/>
    <property type="match status" value="1"/>
</dbReference>
<evidence type="ECO:0000313" key="17">
    <source>
        <dbReference type="Proteomes" id="UP000590623"/>
    </source>
</evidence>
<dbReference type="GO" id="GO:0045065">
    <property type="term" value="P:cytotoxic T cell differentiation"/>
    <property type="evidence" value="ECO:0007669"/>
    <property type="project" value="TreeGrafter"/>
</dbReference>
<keyword evidence="7" id="KW-1064">Adaptive immunity</keyword>
<evidence type="ECO:0000256" key="10">
    <source>
        <dbReference type="ARBA" id="ARBA00023157"/>
    </source>
</evidence>
<keyword evidence="2" id="KW-1003">Cell membrane</keyword>
<evidence type="ECO:0000256" key="12">
    <source>
        <dbReference type="ARBA" id="ARBA00023288"/>
    </source>
</evidence>
<evidence type="ECO:0000256" key="8">
    <source>
        <dbReference type="ARBA" id="ARBA00023136"/>
    </source>
</evidence>
<dbReference type="Pfam" id="PF07686">
    <property type="entry name" value="V-set"/>
    <property type="match status" value="1"/>
</dbReference>
<keyword evidence="9" id="KW-0564">Palmitate</keyword>
<dbReference type="PANTHER" id="PTHR10441">
    <property type="entry name" value="CD8 ALPHA CHAIN"/>
    <property type="match status" value="1"/>
</dbReference>
<dbReference type="GO" id="GO:0002456">
    <property type="term" value="P:T cell mediated immunity"/>
    <property type="evidence" value="ECO:0007669"/>
    <property type="project" value="TreeGrafter"/>
</dbReference>
<gene>
    <name evidence="16" type="primary">Cd8a_1</name>
    <name evidence="16" type="ORF">CINMEX_R04964</name>
</gene>
<feature type="non-terminal residue" evidence="16">
    <location>
        <position position="142"/>
    </location>
</feature>
<keyword evidence="10" id="KW-1015">Disulfide bond</keyword>
<comment type="caution">
    <text evidence="16">The sequence shown here is derived from an EMBL/GenBank/DDBJ whole genome shotgun (WGS) entry which is preliminary data.</text>
</comment>
<keyword evidence="3" id="KW-0812">Transmembrane</keyword>
<dbReference type="AlphaFoldDB" id="A0A7L2JME6"/>
<feature type="signal peptide" evidence="14">
    <location>
        <begin position="1"/>
        <end position="21"/>
    </location>
</feature>
<dbReference type="InterPro" id="IPR015468">
    <property type="entry name" value="CD8_asu"/>
</dbReference>
<accession>A0A7L2JME6</accession>
<keyword evidence="8" id="KW-0472">Membrane</keyword>
<dbReference type="InterPro" id="IPR013106">
    <property type="entry name" value="Ig_V-set"/>
</dbReference>
<evidence type="ECO:0000256" key="6">
    <source>
        <dbReference type="ARBA" id="ARBA00022989"/>
    </source>
</evidence>
<evidence type="ECO:0000256" key="13">
    <source>
        <dbReference type="ARBA" id="ARBA00023319"/>
    </source>
</evidence>
<dbReference type="InterPro" id="IPR036179">
    <property type="entry name" value="Ig-like_dom_sf"/>
</dbReference>